<reference evidence="3" key="1">
    <citation type="submission" date="2021-06" db="EMBL/GenBank/DDBJ databases">
        <title>Elioraea tepida, sp. nov., a moderately thermophilic aerobic anoxygenic phototrophic bacterium isolated from an alkaline siliceous hot spring mat community in Yellowstone National Park, WY, USA.</title>
        <authorList>
            <person name="Saini M.K."/>
            <person name="Yoshida S."/>
            <person name="Sebastian A."/>
            <person name="Hirose S."/>
            <person name="Hara E."/>
            <person name="Tamaki H."/>
            <person name="Soulier N.T."/>
            <person name="Albert I."/>
            <person name="Hanada S."/>
            <person name="Bryant D.A."/>
            <person name="Tank M."/>
        </authorList>
    </citation>
    <scope>NUCLEOTIDE SEQUENCE</scope>
    <source>
        <strain evidence="3">MS-P2</strain>
    </source>
</reference>
<keyword evidence="2" id="KW-1133">Transmembrane helix</keyword>
<dbReference type="AlphaFoldDB" id="A0A975U4B6"/>
<evidence type="ECO:0000256" key="1">
    <source>
        <dbReference type="SAM" id="Coils"/>
    </source>
</evidence>
<dbReference type="KEGG" id="elio:KO353_00775"/>
<dbReference type="Proteomes" id="UP000694001">
    <property type="component" value="Chromosome"/>
</dbReference>
<keyword evidence="2" id="KW-0472">Membrane</keyword>
<protein>
    <submittedName>
        <fullName evidence="3">Septum formation initiator family protein</fullName>
    </submittedName>
</protein>
<keyword evidence="2" id="KW-0812">Transmembrane</keyword>
<keyword evidence="1" id="KW-0175">Coiled coil</keyword>
<proteinExistence type="predicted"/>
<dbReference type="Pfam" id="PF04977">
    <property type="entry name" value="DivIC"/>
    <property type="match status" value="1"/>
</dbReference>
<accession>A0A975U4B6</accession>
<gene>
    <name evidence="3" type="ORF">KO353_00775</name>
</gene>
<keyword evidence="4" id="KW-1185">Reference proteome</keyword>
<feature type="coiled-coil region" evidence="1">
    <location>
        <begin position="39"/>
        <end position="73"/>
    </location>
</feature>
<sequence>MSLETRRRISAAFGTVFAVAVIGFFVWHTLQGSRGLIALGAIREQIALAEAELARLEAERARLEARVAGLRGDRLDADALDERARLMLNLAGKDELVILYGPGGRLW</sequence>
<evidence type="ECO:0000313" key="3">
    <source>
        <dbReference type="EMBL" id="QXM26147.1"/>
    </source>
</evidence>
<dbReference type="EMBL" id="CP076448">
    <property type="protein sequence ID" value="QXM26147.1"/>
    <property type="molecule type" value="Genomic_DNA"/>
</dbReference>
<evidence type="ECO:0000313" key="4">
    <source>
        <dbReference type="Proteomes" id="UP000694001"/>
    </source>
</evidence>
<organism evidence="3 4">
    <name type="scientific">Elioraea tepida</name>
    <dbReference type="NCBI Taxonomy" id="2843330"/>
    <lineage>
        <taxon>Bacteria</taxon>
        <taxon>Pseudomonadati</taxon>
        <taxon>Pseudomonadota</taxon>
        <taxon>Alphaproteobacteria</taxon>
        <taxon>Acetobacterales</taxon>
        <taxon>Elioraeaceae</taxon>
        <taxon>Elioraea</taxon>
    </lineage>
</organism>
<dbReference type="InterPro" id="IPR007060">
    <property type="entry name" value="FtsL/DivIC"/>
</dbReference>
<feature type="transmembrane region" description="Helical" evidence="2">
    <location>
        <begin position="12"/>
        <end position="30"/>
    </location>
</feature>
<name>A0A975U4B6_9PROT</name>
<evidence type="ECO:0000256" key="2">
    <source>
        <dbReference type="SAM" id="Phobius"/>
    </source>
</evidence>